<organism evidence="13 14">
    <name type="scientific">Fictibacillus iocasae</name>
    <dbReference type="NCBI Taxonomy" id="2715437"/>
    <lineage>
        <taxon>Bacteria</taxon>
        <taxon>Bacillati</taxon>
        <taxon>Bacillota</taxon>
        <taxon>Bacilli</taxon>
        <taxon>Bacillales</taxon>
        <taxon>Fictibacillaceae</taxon>
        <taxon>Fictibacillus</taxon>
    </lineage>
</organism>
<sequence>MQAKIIGIGSSNPAKVKAVEAGIHDSGLAHLPVRSYDVPSGVSPQPLSDEETKAGAVNRALACVQEGADIGIGLEGGVMMMEDGMYVTNWGALAVVSGEVFTAAGARIKLPEAVTEGLQAGAELGTVMARLTKDDHVRKKEGAVGIFTAKRMTRSEMFRHIAIMLVGQYEYSTQEKPTI</sequence>
<keyword evidence="6" id="KW-0460">Magnesium</keyword>
<keyword evidence="14" id="KW-1185">Reference proteome</keyword>
<dbReference type="InterPro" id="IPR029001">
    <property type="entry name" value="ITPase-like_fam"/>
</dbReference>
<comment type="cofactor">
    <cofactor evidence="1">
        <name>Mn(2+)</name>
        <dbReference type="ChEBI" id="CHEBI:29035"/>
    </cofactor>
</comment>
<evidence type="ECO:0000256" key="6">
    <source>
        <dbReference type="ARBA" id="ARBA00022842"/>
    </source>
</evidence>
<evidence type="ECO:0000256" key="9">
    <source>
        <dbReference type="ARBA" id="ARBA00038901"/>
    </source>
</evidence>
<evidence type="ECO:0000256" key="5">
    <source>
        <dbReference type="ARBA" id="ARBA00022801"/>
    </source>
</evidence>
<evidence type="ECO:0000313" key="13">
    <source>
        <dbReference type="EMBL" id="MFC7373332.1"/>
    </source>
</evidence>
<keyword evidence="7" id="KW-0546">Nucleotide metabolism</keyword>
<dbReference type="NCBIfam" id="NF002850">
    <property type="entry name" value="PRK03114.1"/>
    <property type="match status" value="1"/>
</dbReference>
<dbReference type="InterPro" id="IPR050299">
    <property type="entry name" value="YjjX_NTPase"/>
</dbReference>
<reference evidence="14" key="1">
    <citation type="journal article" date="2019" name="Int. J. Syst. Evol. Microbiol.">
        <title>The Global Catalogue of Microorganisms (GCM) 10K type strain sequencing project: providing services to taxonomists for standard genome sequencing and annotation.</title>
        <authorList>
            <consortium name="The Broad Institute Genomics Platform"/>
            <consortium name="The Broad Institute Genome Sequencing Center for Infectious Disease"/>
            <person name="Wu L."/>
            <person name="Ma J."/>
        </authorList>
    </citation>
    <scope>NUCLEOTIDE SEQUENCE [LARGE SCALE GENOMIC DNA]</scope>
    <source>
        <strain evidence="14">NBRC 106396</strain>
    </source>
</reference>
<dbReference type="PANTHER" id="PTHR34699">
    <property type="match status" value="1"/>
</dbReference>
<evidence type="ECO:0000256" key="11">
    <source>
        <dbReference type="ARBA" id="ARBA00048781"/>
    </source>
</evidence>
<dbReference type="EC" id="3.6.1.73" evidence="9"/>
<evidence type="ECO:0000256" key="8">
    <source>
        <dbReference type="ARBA" id="ARBA00023211"/>
    </source>
</evidence>
<evidence type="ECO:0000256" key="3">
    <source>
        <dbReference type="ARBA" id="ARBA00022723"/>
    </source>
</evidence>
<accession>A0ABW2NTY0</accession>
<dbReference type="Gene3D" id="3.90.950.10">
    <property type="match status" value="1"/>
</dbReference>
<comment type="caution">
    <text evidence="13">The sequence shown here is derived from an EMBL/GenBank/DDBJ whole genome shotgun (WGS) entry which is preliminary data.</text>
</comment>
<evidence type="ECO:0000256" key="7">
    <source>
        <dbReference type="ARBA" id="ARBA00023080"/>
    </source>
</evidence>
<keyword evidence="4" id="KW-0547">Nucleotide-binding</keyword>
<dbReference type="RefSeq" id="WP_379751151.1">
    <property type="nucleotide sequence ID" value="NZ_JBHTCP010000051.1"/>
</dbReference>
<dbReference type="Pfam" id="PF01931">
    <property type="entry name" value="NTPase_I-T"/>
    <property type="match status" value="1"/>
</dbReference>
<keyword evidence="3" id="KW-0479">Metal-binding</keyword>
<evidence type="ECO:0000256" key="1">
    <source>
        <dbReference type="ARBA" id="ARBA00001936"/>
    </source>
</evidence>
<feature type="domain" description="Non-canonical purine NTP phosphatase/PRRC1" evidence="12">
    <location>
        <begin position="9"/>
        <end position="164"/>
    </location>
</feature>
<dbReference type="EMBL" id="JBHTCP010000051">
    <property type="protein sequence ID" value="MFC7373332.1"/>
    <property type="molecule type" value="Genomic_DNA"/>
</dbReference>
<name>A0ABW2NTY0_9BACL</name>
<evidence type="ECO:0000256" key="4">
    <source>
        <dbReference type="ARBA" id="ARBA00022741"/>
    </source>
</evidence>
<gene>
    <name evidence="13" type="ORF">ACFQPF_16960</name>
</gene>
<evidence type="ECO:0000256" key="10">
    <source>
        <dbReference type="ARBA" id="ARBA00048174"/>
    </source>
</evidence>
<dbReference type="SUPFAM" id="SSF52972">
    <property type="entry name" value="ITPase-like"/>
    <property type="match status" value="1"/>
</dbReference>
<protein>
    <recommendedName>
        <fullName evidence="9">inosine/xanthosine triphosphatase</fullName>
        <ecNumber evidence="9">3.6.1.73</ecNumber>
    </recommendedName>
</protein>
<evidence type="ECO:0000259" key="12">
    <source>
        <dbReference type="Pfam" id="PF01931"/>
    </source>
</evidence>
<keyword evidence="5" id="KW-0378">Hydrolase</keyword>
<proteinExistence type="predicted"/>
<dbReference type="Proteomes" id="UP001596549">
    <property type="component" value="Unassembled WGS sequence"/>
</dbReference>
<keyword evidence="8" id="KW-0464">Manganese</keyword>
<evidence type="ECO:0000256" key="2">
    <source>
        <dbReference type="ARBA" id="ARBA00001946"/>
    </source>
</evidence>
<comment type="catalytic activity">
    <reaction evidence="11">
        <text>XTP + H2O = XDP + phosphate + H(+)</text>
        <dbReference type="Rhea" id="RHEA:28406"/>
        <dbReference type="ChEBI" id="CHEBI:15377"/>
        <dbReference type="ChEBI" id="CHEBI:15378"/>
        <dbReference type="ChEBI" id="CHEBI:43474"/>
        <dbReference type="ChEBI" id="CHEBI:59884"/>
        <dbReference type="ChEBI" id="CHEBI:61314"/>
        <dbReference type="EC" id="3.6.1.73"/>
    </reaction>
</comment>
<comment type="cofactor">
    <cofactor evidence="2">
        <name>Mg(2+)</name>
        <dbReference type="ChEBI" id="CHEBI:18420"/>
    </cofactor>
</comment>
<evidence type="ECO:0000313" key="14">
    <source>
        <dbReference type="Proteomes" id="UP001596549"/>
    </source>
</evidence>
<dbReference type="InterPro" id="IPR026533">
    <property type="entry name" value="NTPase/PRRC1"/>
</dbReference>
<comment type="catalytic activity">
    <reaction evidence="10">
        <text>ITP + H2O = IDP + phosphate + H(+)</text>
        <dbReference type="Rhea" id="RHEA:28330"/>
        <dbReference type="ChEBI" id="CHEBI:15377"/>
        <dbReference type="ChEBI" id="CHEBI:15378"/>
        <dbReference type="ChEBI" id="CHEBI:43474"/>
        <dbReference type="ChEBI" id="CHEBI:58280"/>
        <dbReference type="ChEBI" id="CHEBI:61402"/>
        <dbReference type="EC" id="3.6.1.73"/>
    </reaction>
</comment>
<dbReference type="PANTHER" id="PTHR34699:SF2">
    <property type="entry name" value="NON-CANONICAL PURINE NTP PHOSPHATASE_PRRC1 DOMAIN-CONTAINING PROTEIN"/>
    <property type="match status" value="1"/>
</dbReference>